<feature type="transmembrane region" description="Helical" evidence="6">
    <location>
        <begin position="224"/>
        <end position="242"/>
    </location>
</feature>
<feature type="transmembrane region" description="Helical" evidence="6">
    <location>
        <begin position="73"/>
        <end position="96"/>
    </location>
</feature>
<protein>
    <submittedName>
        <fullName evidence="8">Membrane protein</fullName>
    </submittedName>
</protein>
<keyword evidence="8" id="KW-0614">Plasmid</keyword>
<evidence type="ECO:0000256" key="6">
    <source>
        <dbReference type="SAM" id="Phobius"/>
    </source>
</evidence>
<dbReference type="InterPro" id="IPR000620">
    <property type="entry name" value="EamA_dom"/>
</dbReference>
<comment type="subcellular location">
    <subcellularLocation>
        <location evidence="1">Cell membrane</location>
        <topology evidence="1">Multi-pass membrane protein</topology>
    </subcellularLocation>
</comment>
<feature type="transmembrane region" description="Helical" evidence="6">
    <location>
        <begin position="254"/>
        <end position="273"/>
    </location>
</feature>
<name>A0ABM8AKE2_9DEIO</name>
<keyword evidence="9" id="KW-1185">Reference proteome</keyword>
<keyword evidence="2" id="KW-1003">Cell membrane</keyword>
<keyword evidence="5 6" id="KW-0472">Membrane</keyword>
<proteinExistence type="predicted"/>
<feature type="domain" description="EamA" evidence="7">
    <location>
        <begin position="19"/>
        <end position="146"/>
    </location>
</feature>
<accession>A0ABM8AKE2</accession>
<dbReference type="PANTHER" id="PTHR32322">
    <property type="entry name" value="INNER MEMBRANE TRANSPORTER"/>
    <property type="match status" value="1"/>
</dbReference>
<feature type="transmembrane region" description="Helical" evidence="6">
    <location>
        <begin position="102"/>
        <end position="123"/>
    </location>
</feature>
<feature type="transmembrane region" description="Helical" evidence="6">
    <location>
        <begin position="12"/>
        <end position="35"/>
    </location>
</feature>
<evidence type="ECO:0000313" key="9">
    <source>
        <dbReference type="Proteomes" id="UP001064971"/>
    </source>
</evidence>
<evidence type="ECO:0000256" key="1">
    <source>
        <dbReference type="ARBA" id="ARBA00004651"/>
    </source>
</evidence>
<feature type="transmembrane region" description="Helical" evidence="6">
    <location>
        <begin position="190"/>
        <end position="212"/>
    </location>
</feature>
<keyword evidence="4 6" id="KW-1133">Transmembrane helix</keyword>
<gene>
    <name evidence="8" type="ORF">DAETH_42550</name>
</gene>
<keyword evidence="3 6" id="KW-0812">Transmembrane</keyword>
<evidence type="ECO:0000256" key="4">
    <source>
        <dbReference type="ARBA" id="ARBA00022989"/>
    </source>
</evidence>
<feature type="transmembrane region" description="Helical" evidence="6">
    <location>
        <begin position="158"/>
        <end position="178"/>
    </location>
</feature>
<geneLocation type="plasmid" evidence="8 9">
    <name>pDAETH-2</name>
</geneLocation>
<evidence type="ECO:0000256" key="3">
    <source>
        <dbReference type="ARBA" id="ARBA00022692"/>
    </source>
</evidence>
<dbReference type="RefSeq" id="WP_264778142.1">
    <property type="nucleotide sequence ID" value="NZ_AP026562.1"/>
</dbReference>
<evidence type="ECO:0000256" key="5">
    <source>
        <dbReference type="ARBA" id="ARBA00023136"/>
    </source>
</evidence>
<organism evidence="8 9">
    <name type="scientific">Deinococcus aetherius</name>
    <dbReference type="NCBI Taxonomy" id="200252"/>
    <lineage>
        <taxon>Bacteria</taxon>
        <taxon>Thermotogati</taxon>
        <taxon>Deinococcota</taxon>
        <taxon>Deinococci</taxon>
        <taxon>Deinococcales</taxon>
        <taxon>Deinococcaceae</taxon>
        <taxon>Deinococcus</taxon>
    </lineage>
</organism>
<dbReference type="PANTHER" id="PTHR32322:SF18">
    <property type="entry name" value="S-ADENOSYLMETHIONINE_S-ADENOSYLHOMOCYSTEINE TRANSPORTER"/>
    <property type="match status" value="1"/>
</dbReference>
<dbReference type="EMBL" id="AP026562">
    <property type="protein sequence ID" value="BDP44286.1"/>
    <property type="molecule type" value="Genomic_DNA"/>
</dbReference>
<dbReference type="Proteomes" id="UP001064971">
    <property type="component" value="Plasmid pDAETH-2"/>
</dbReference>
<dbReference type="InterPro" id="IPR050638">
    <property type="entry name" value="AA-Vitamin_Transporters"/>
</dbReference>
<feature type="transmembrane region" description="Helical" evidence="6">
    <location>
        <begin position="130"/>
        <end position="152"/>
    </location>
</feature>
<reference evidence="8" key="1">
    <citation type="submission" date="2022-07" db="EMBL/GenBank/DDBJ databases">
        <title>Complete Genome Sequence of the Radioresistant Bacterium Deinococcus aetherius ST0316, Isolated from the Air Dust collected in Lower Stratosphere above Japan.</title>
        <authorList>
            <person name="Satoh K."/>
            <person name="Hagiwara K."/>
            <person name="Katsumata K."/>
            <person name="Kubo A."/>
            <person name="Yokobori S."/>
            <person name="Yamagishi A."/>
            <person name="Oono Y."/>
            <person name="Narumi I."/>
        </authorList>
    </citation>
    <scope>NUCLEOTIDE SEQUENCE</scope>
    <source>
        <strain evidence="8">ST0316</strain>
        <plasmid evidence="8">pDAETH-2</plasmid>
    </source>
</reference>
<sequence length="303" mass="31760">MLVALPDVRRSVLARGQLALAMLLAGSSVVLSKIVGASLPIFLANTLILLPAVGVLWLLTWRLEGPVRVPREAWRPLWLQALLGIVGFRVFLFYGVPLTSAASAGILTSSVPAVTALLAWILLRERLTVRALLGVLLTALGILVLTVPGAAASEGARLLLGGALVLGAVVGEASWNVLSRLSGARLGPLTATTLVTSLALVLFLPLGLFEAITFDFARLTPGDVFALGYYALGATVLAYLLWFAGVRHLTASTAAVYTGWLPVSAVALSALLLGERLTPWHALGLACVLCATFVFARQGASHD</sequence>
<evidence type="ECO:0000313" key="8">
    <source>
        <dbReference type="EMBL" id="BDP44286.1"/>
    </source>
</evidence>
<feature type="transmembrane region" description="Helical" evidence="6">
    <location>
        <begin position="279"/>
        <end position="296"/>
    </location>
</feature>
<evidence type="ECO:0000259" key="7">
    <source>
        <dbReference type="Pfam" id="PF00892"/>
    </source>
</evidence>
<feature type="transmembrane region" description="Helical" evidence="6">
    <location>
        <begin position="41"/>
        <end position="61"/>
    </location>
</feature>
<dbReference type="Pfam" id="PF00892">
    <property type="entry name" value="EamA"/>
    <property type="match status" value="2"/>
</dbReference>
<dbReference type="SUPFAM" id="SSF103481">
    <property type="entry name" value="Multidrug resistance efflux transporter EmrE"/>
    <property type="match status" value="2"/>
</dbReference>
<feature type="domain" description="EamA" evidence="7">
    <location>
        <begin position="161"/>
        <end position="295"/>
    </location>
</feature>
<evidence type="ECO:0000256" key="2">
    <source>
        <dbReference type="ARBA" id="ARBA00022475"/>
    </source>
</evidence>
<dbReference type="InterPro" id="IPR037185">
    <property type="entry name" value="EmrE-like"/>
</dbReference>